<organism evidence="2 3">
    <name type="scientific">Portunus trituberculatus</name>
    <name type="common">Swimming crab</name>
    <name type="synonym">Neptunus trituberculatus</name>
    <dbReference type="NCBI Taxonomy" id="210409"/>
    <lineage>
        <taxon>Eukaryota</taxon>
        <taxon>Metazoa</taxon>
        <taxon>Ecdysozoa</taxon>
        <taxon>Arthropoda</taxon>
        <taxon>Crustacea</taxon>
        <taxon>Multicrustacea</taxon>
        <taxon>Malacostraca</taxon>
        <taxon>Eumalacostraca</taxon>
        <taxon>Eucarida</taxon>
        <taxon>Decapoda</taxon>
        <taxon>Pleocyemata</taxon>
        <taxon>Brachyura</taxon>
        <taxon>Eubrachyura</taxon>
        <taxon>Portunoidea</taxon>
        <taxon>Portunidae</taxon>
        <taxon>Portuninae</taxon>
        <taxon>Portunus</taxon>
    </lineage>
</organism>
<keyword evidence="3" id="KW-1185">Reference proteome</keyword>
<reference evidence="2 3" key="1">
    <citation type="submission" date="2019-05" db="EMBL/GenBank/DDBJ databases">
        <title>Another draft genome of Portunus trituberculatus and its Hox gene families provides insights of decapod evolution.</title>
        <authorList>
            <person name="Jeong J.-H."/>
            <person name="Song I."/>
            <person name="Kim S."/>
            <person name="Choi T."/>
            <person name="Kim D."/>
            <person name="Ryu S."/>
            <person name="Kim W."/>
        </authorList>
    </citation>
    <scope>NUCLEOTIDE SEQUENCE [LARGE SCALE GENOMIC DNA]</scope>
    <source>
        <tissue evidence="2">Muscle</tissue>
    </source>
</reference>
<dbReference type="Proteomes" id="UP000324222">
    <property type="component" value="Unassembled WGS sequence"/>
</dbReference>
<name>A0A5B7HEU2_PORTR</name>
<feature type="compositionally biased region" description="Basic and acidic residues" evidence="1">
    <location>
        <begin position="137"/>
        <end position="149"/>
    </location>
</feature>
<dbReference type="AlphaFoldDB" id="A0A5B7HEU2"/>
<gene>
    <name evidence="2" type="ORF">E2C01_061593</name>
</gene>
<comment type="caution">
    <text evidence="2">The sequence shown here is derived from an EMBL/GenBank/DDBJ whole genome shotgun (WGS) entry which is preliminary data.</text>
</comment>
<evidence type="ECO:0000256" key="1">
    <source>
        <dbReference type="SAM" id="MobiDB-lite"/>
    </source>
</evidence>
<accession>A0A5B7HEU2</accession>
<sequence length="149" mass="17089">MFEMHEQRWCRPHLYQHSFSRKAKPHRLEIVGKSIVQCSVLCSRALGWQNYCTRVRDTENSSGRALLFLGVLLAGLISCNHCGGFDMNTRDSERKLLTKRVDVKAQSPRHEMLYPPLVCSGAREIITKRRTPGSHQPVREENIASREGK</sequence>
<protein>
    <submittedName>
        <fullName evidence="2">Uncharacterized protein</fullName>
    </submittedName>
</protein>
<proteinExistence type="predicted"/>
<evidence type="ECO:0000313" key="3">
    <source>
        <dbReference type="Proteomes" id="UP000324222"/>
    </source>
</evidence>
<feature type="region of interest" description="Disordered" evidence="1">
    <location>
        <begin position="129"/>
        <end position="149"/>
    </location>
</feature>
<evidence type="ECO:0000313" key="2">
    <source>
        <dbReference type="EMBL" id="MPC67418.1"/>
    </source>
</evidence>
<dbReference type="EMBL" id="VSRR010026219">
    <property type="protein sequence ID" value="MPC67418.1"/>
    <property type="molecule type" value="Genomic_DNA"/>
</dbReference>